<organism evidence="3 4">
    <name type="scientific">Curtobacterium salicis</name>
    <dbReference type="NCBI Taxonomy" id="1779862"/>
    <lineage>
        <taxon>Bacteria</taxon>
        <taxon>Bacillati</taxon>
        <taxon>Actinomycetota</taxon>
        <taxon>Actinomycetes</taxon>
        <taxon>Micrococcales</taxon>
        <taxon>Microbacteriaceae</taxon>
        <taxon>Curtobacterium</taxon>
    </lineage>
</organism>
<accession>A0ABX0T9H6</accession>
<feature type="compositionally biased region" description="Low complexity" evidence="1">
    <location>
        <begin position="59"/>
        <end position="75"/>
    </location>
</feature>
<sequence>MNNRRGTRNLGSSLTRTTLVWVAIVIVVLVVIDIALVTLALGRTAPNAGDPAGPIPTFASSPDSSTDPTSTASADATGVTRRLLTVVDGEEAWRATGTTCGASAPTLEHTVDGGATWAPVVLGPDVSTLMAIRASSEDLTILAGVGEDCTTTVRTSVDDGATWTAGSPGAAGVGVSTAGIVLPTGVVEPPCDRPKEAYQGQQTSVVICDGKVEWRSGAGEWVEVPVRGVRAMADNGDEYLLARVDDEACKGVEIASMTAIDVTPETGTPAVGCAADAATTGPISLDRAGDDIWLWAGDAVSVSADGGATW</sequence>
<evidence type="ECO:0000256" key="2">
    <source>
        <dbReference type="SAM" id="Phobius"/>
    </source>
</evidence>
<comment type="caution">
    <text evidence="3">The sequence shown here is derived from an EMBL/GenBank/DDBJ whole genome shotgun (WGS) entry which is preliminary data.</text>
</comment>
<dbReference type="Proteomes" id="UP001318300">
    <property type="component" value="Unassembled WGS sequence"/>
</dbReference>
<gene>
    <name evidence="3" type="ORF">E9228_001479</name>
</gene>
<reference evidence="3 4" key="1">
    <citation type="submission" date="2020-03" db="EMBL/GenBank/DDBJ databases">
        <title>Above-ground endophytic microbial communities from plants in different locations in the United States.</title>
        <authorList>
            <person name="Frank C."/>
        </authorList>
    </citation>
    <scope>NUCLEOTIDE SEQUENCE [LARGE SCALE GENOMIC DNA]</scope>
    <source>
        <strain evidence="3 4">WW7</strain>
    </source>
</reference>
<keyword evidence="2" id="KW-0472">Membrane</keyword>
<feature type="transmembrane region" description="Helical" evidence="2">
    <location>
        <begin position="20"/>
        <end position="41"/>
    </location>
</feature>
<evidence type="ECO:0008006" key="5">
    <source>
        <dbReference type="Google" id="ProtNLM"/>
    </source>
</evidence>
<name>A0ABX0T9H6_9MICO</name>
<evidence type="ECO:0000313" key="4">
    <source>
        <dbReference type="Proteomes" id="UP001318300"/>
    </source>
</evidence>
<feature type="region of interest" description="Disordered" evidence="1">
    <location>
        <begin position="48"/>
        <end position="75"/>
    </location>
</feature>
<dbReference type="SUPFAM" id="SSF110296">
    <property type="entry name" value="Oligoxyloglucan reducing end-specific cellobiohydrolase"/>
    <property type="match status" value="1"/>
</dbReference>
<protein>
    <recommendedName>
        <fullName evidence="5">Exo-alpha-sialidase</fullName>
    </recommendedName>
</protein>
<dbReference type="RefSeq" id="WP_166779914.1">
    <property type="nucleotide sequence ID" value="NZ_JAAOYO010000002.1"/>
</dbReference>
<dbReference type="EMBL" id="JAAOYO010000002">
    <property type="protein sequence ID" value="NII40843.1"/>
    <property type="molecule type" value="Genomic_DNA"/>
</dbReference>
<evidence type="ECO:0000256" key="1">
    <source>
        <dbReference type="SAM" id="MobiDB-lite"/>
    </source>
</evidence>
<keyword evidence="2" id="KW-0812">Transmembrane</keyword>
<keyword evidence="2" id="KW-1133">Transmembrane helix</keyword>
<keyword evidence="4" id="KW-1185">Reference proteome</keyword>
<proteinExistence type="predicted"/>
<evidence type="ECO:0000313" key="3">
    <source>
        <dbReference type="EMBL" id="NII40843.1"/>
    </source>
</evidence>